<dbReference type="EMBL" id="RBWV01000012">
    <property type="protein sequence ID" value="RKS73986.1"/>
    <property type="molecule type" value="Genomic_DNA"/>
</dbReference>
<dbReference type="Proteomes" id="UP000281955">
    <property type="component" value="Unassembled WGS sequence"/>
</dbReference>
<dbReference type="AlphaFoldDB" id="A0A420XP88"/>
<protein>
    <recommendedName>
        <fullName evidence="3">SPOR domain-containing protein</fullName>
    </recommendedName>
</protein>
<evidence type="ECO:0008006" key="3">
    <source>
        <dbReference type="Google" id="ProtNLM"/>
    </source>
</evidence>
<dbReference type="RefSeq" id="WP_147431956.1">
    <property type="nucleotide sequence ID" value="NZ_RBWV01000012.1"/>
</dbReference>
<dbReference type="InParanoid" id="A0A420XP88"/>
<keyword evidence="2" id="KW-1185">Reference proteome</keyword>
<accession>A0A420XP88</accession>
<gene>
    <name evidence="1" type="ORF">CLV35_2484</name>
</gene>
<dbReference type="OrthoDB" id="3268477at2"/>
<sequence>MSERDEMAEFWYCLKHGTVEDEPRCQGADRMGPYATRAEAQNALQTAAQRTEAWDEDPKWKDE</sequence>
<evidence type="ECO:0000313" key="1">
    <source>
        <dbReference type="EMBL" id="RKS73986.1"/>
    </source>
</evidence>
<comment type="caution">
    <text evidence="1">The sequence shown here is derived from an EMBL/GenBank/DDBJ whole genome shotgun (WGS) entry which is preliminary data.</text>
</comment>
<organism evidence="1 2">
    <name type="scientific">Motilibacter peucedani</name>
    <dbReference type="NCBI Taxonomy" id="598650"/>
    <lineage>
        <taxon>Bacteria</taxon>
        <taxon>Bacillati</taxon>
        <taxon>Actinomycetota</taxon>
        <taxon>Actinomycetes</taxon>
        <taxon>Motilibacterales</taxon>
        <taxon>Motilibacteraceae</taxon>
        <taxon>Motilibacter</taxon>
    </lineage>
</organism>
<evidence type="ECO:0000313" key="2">
    <source>
        <dbReference type="Proteomes" id="UP000281955"/>
    </source>
</evidence>
<reference evidence="1 2" key="1">
    <citation type="submission" date="2018-10" db="EMBL/GenBank/DDBJ databases">
        <title>Genomic Encyclopedia of Archaeal and Bacterial Type Strains, Phase II (KMG-II): from individual species to whole genera.</title>
        <authorList>
            <person name="Goeker M."/>
        </authorList>
    </citation>
    <scope>NUCLEOTIDE SEQUENCE [LARGE SCALE GENOMIC DNA]</scope>
    <source>
        <strain evidence="1 2">RP-AC37</strain>
    </source>
</reference>
<proteinExistence type="predicted"/>
<name>A0A420XP88_9ACTN</name>